<evidence type="ECO:0000313" key="3">
    <source>
        <dbReference type="EMBL" id="AEH61485.1"/>
    </source>
</evidence>
<organism evidence="3 4">
    <name type="scientific">Methanosalsum zhilinae (strain DSM 4017 / NBRC 107636 / OCM 62 / WeN5)</name>
    <name type="common">Methanohalophilus zhilinae</name>
    <dbReference type="NCBI Taxonomy" id="679901"/>
    <lineage>
        <taxon>Archaea</taxon>
        <taxon>Methanobacteriati</taxon>
        <taxon>Methanobacteriota</taxon>
        <taxon>Stenosarchaea group</taxon>
        <taxon>Methanomicrobia</taxon>
        <taxon>Methanosarcinales</taxon>
        <taxon>Methanosarcinaceae</taxon>
        <taxon>Methanosalsum</taxon>
    </lineage>
</organism>
<dbReference type="InterPro" id="IPR001296">
    <property type="entry name" value="Glyco_trans_1"/>
</dbReference>
<dbReference type="Pfam" id="PF00534">
    <property type="entry name" value="Glycos_transf_1"/>
    <property type="match status" value="1"/>
</dbReference>
<dbReference type="EMBL" id="CP002101">
    <property type="protein sequence ID" value="AEH61485.1"/>
    <property type="molecule type" value="Genomic_DNA"/>
</dbReference>
<dbReference type="CDD" id="cd03825">
    <property type="entry name" value="GT4_WcaC-like"/>
    <property type="match status" value="1"/>
</dbReference>
<feature type="domain" description="Glycosyltransferase subfamily 4-like N-terminal" evidence="2">
    <location>
        <begin position="13"/>
        <end position="216"/>
    </location>
</feature>
<sequence>MDILILNTYDLKGGASRAAYRLHKGFQQIGHNSQMLVQVKYGDDCNVIGSNSIIEKGLGMVRPYLDTIPARLHSKWNKTLFSTAFLSKKIDDKVIKIDPEIISLHWIVGGFIAPKTLKKLNKPLVWTLHDSWAFTGGCHIPFNCKHYTKSCGKCPTLGSSKNHDLSRLIWYRKKRNWKNLNITIVTPSRWLCECAQSSSLFQDYRIEVIPNGLDLQIYKPVEKRIARNILGFPEDKKLILFGAMYSTSDPNKGFHLLQSALQNLSKNGWTQEIELIIFGASEPANPPNLYFESHYLGHLHDDVSLSILYSAADVMIVPSIQEAFGQTALEAMACGTPVVAFGATGLLDIVDHKITGYLAKPYDPIDLARGIEWILEDDKRWEKLSIKSQEKITQEFDIEIIAQKYVELYQEILKS</sequence>
<name>F7XPW4_METZD</name>
<dbReference type="SUPFAM" id="SSF53756">
    <property type="entry name" value="UDP-Glycosyltransferase/glycogen phosphorylase"/>
    <property type="match status" value="1"/>
</dbReference>
<dbReference type="RefSeq" id="WP_013898921.1">
    <property type="nucleotide sequence ID" value="NC_015676.1"/>
</dbReference>
<dbReference type="InterPro" id="IPR028098">
    <property type="entry name" value="Glyco_trans_4-like_N"/>
</dbReference>
<dbReference type="AlphaFoldDB" id="F7XPW4"/>
<accession>F7XPW4</accession>
<dbReference type="Gene3D" id="3.40.50.2000">
    <property type="entry name" value="Glycogen Phosphorylase B"/>
    <property type="match status" value="2"/>
</dbReference>
<keyword evidence="4" id="KW-1185">Reference proteome</keyword>
<dbReference type="KEGG" id="mzh:Mzhil_1649"/>
<dbReference type="GO" id="GO:0016757">
    <property type="term" value="F:glycosyltransferase activity"/>
    <property type="evidence" value="ECO:0007669"/>
    <property type="project" value="InterPro"/>
</dbReference>
<dbReference type="STRING" id="679901.Mzhil_1649"/>
<evidence type="ECO:0000259" key="1">
    <source>
        <dbReference type="Pfam" id="PF00534"/>
    </source>
</evidence>
<dbReference type="HOGENOM" id="CLU_009583_28_2_2"/>
<evidence type="ECO:0000259" key="2">
    <source>
        <dbReference type="Pfam" id="PF13439"/>
    </source>
</evidence>
<feature type="domain" description="Glycosyl transferase family 1" evidence="1">
    <location>
        <begin position="224"/>
        <end position="388"/>
    </location>
</feature>
<dbReference type="GeneID" id="10823289"/>
<dbReference type="PANTHER" id="PTHR45947:SF3">
    <property type="entry name" value="SULFOQUINOVOSYL TRANSFERASE SQD2"/>
    <property type="match status" value="1"/>
</dbReference>
<gene>
    <name evidence="3" type="ordered locus">Mzhil_1649</name>
</gene>
<protein>
    <submittedName>
        <fullName evidence="3">Glycosyl transferase group 1</fullName>
    </submittedName>
</protein>
<evidence type="ECO:0000313" key="4">
    <source>
        <dbReference type="Proteomes" id="UP000006622"/>
    </source>
</evidence>
<dbReference type="Pfam" id="PF13439">
    <property type="entry name" value="Glyco_transf_4"/>
    <property type="match status" value="1"/>
</dbReference>
<proteinExistence type="predicted"/>
<keyword evidence="3" id="KW-0808">Transferase</keyword>
<dbReference type="OrthoDB" id="132546at2157"/>
<dbReference type="Proteomes" id="UP000006622">
    <property type="component" value="Chromosome"/>
</dbReference>
<dbReference type="InterPro" id="IPR050194">
    <property type="entry name" value="Glycosyltransferase_grp1"/>
</dbReference>
<reference evidence="3" key="1">
    <citation type="submission" date="2010-07" db="EMBL/GenBank/DDBJ databases">
        <title>The complete genome of Methanosalsum zhilinae DSM 4017.</title>
        <authorList>
            <consortium name="US DOE Joint Genome Institute (JGI-PGF)"/>
            <person name="Lucas S."/>
            <person name="Copeland A."/>
            <person name="Lapidus A."/>
            <person name="Glavina del Rio T."/>
            <person name="Dalin E."/>
            <person name="Tice H."/>
            <person name="Bruce D."/>
            <person name="Goodwin L."/>
            <person name="Pitluck S."/>
            <person name="Kyrpides N."/>
            <person name="Mavromatis K."/>
            <person name="Ovchinnikova G."/>
            <person name="Daligault H."/>
            <person name="Detter J.C."/>
            <person name="Han C."/>
            <person name="Tapia R."/>
            <person name="Larimer F."/>
            <person name="Land M."/>
            <person name="Hauser L."/>
            <person name="Markowitz V."/>
            <person name="Cheng J.-F."/>
            <person name="Hugenholtz P."/>
            <person name="Woyke T."/>
            <person name="Wu D."/>
            <person name="Spring S."/>
            <person name="Schueler E."/>
            <person name="Brambilla E."/>
            <person name="Klenk H.-P."/>
            <person name="Eisen J.A."/>
        </authorList>
    </citation>
    <scope>NUCLEOTIDE SEQUENCE</scope>
    <source>
        <strain evidence="3">DSM 4017</strain>
    </source>
</reference>
<dbReference type="PANTHER" id="PTHR45947">
    <property type="entry name" value="SULFOQUINOVOSYL TRANSFERASE SQD2"/>
    <property type="match status" value="1"/>
</dbReference>